<keyword evidence="3" id="KW-0731">Sigma factor</keyword>
<dbReference type="Proteomes" id="UP001302349">
    <property type="component" value="Chromosome"/>
</dbReference>
<organism evidence="7 8">
    <name type="scientific">Imperialibacter roseus</name>
    <dbReference type="NCBI Taxonomy" id="1324217"/>
    <lineage>
        <taxon>Bacteria</taxon>
        <taxon>Pseudomonadati</taxon>
        <taxon>Bacteroidota</taxon>
        <taxon>Cytophagia</taxon>
        <taxon>Cytophagales</taxon>
        <taxon>Flammeovirgaceae</taxon>
        <taxon>Imperialibacter</taxon>
    </lineage>
</organism>
<feature type="domain" description="RNA polymerase sigma-70 region 2" evidence="5">
    <location>
        <begin position="27"/>
        <end position="93"/>
    </location>
</feature>
<keyword evidence="8" id="KW-1185">Reference proteome</keyword>
<proteinExistence type="inferred from homology"/>
<keyword evidence="4" id="KW-0804">Transcription</keyword>
<dbReference type="InterPro" id="IPR014284">
    <property type="entry name" value="RNA_pol_sigma-70_dom"/>
</dbReference>
<evidence type="ECO:0000313" key="7">
    <source>
        <dbReference type="EMBL" id="WOK05934.1"/>
    </source>
</evidence>
<sequence length="187" mass="21500">MDSESASLQEYLVVRSQEGDRRAINELYKLYSKAMYNICRRMIGDEEEARDVLQDAFVDAFASLKKLQQPKTFPAWIKRVVVNHCINTLRKKRLFTISIEEKFDLAYEDDDDNYYARMEAGKILQAMDQISVGCKTVMNLYLFEGYDHGEIGQILGITESASKAQYCKGKAKVRDLLGMEKLKVANQ</sequence>
<dbReference type="Pfam" id="PF04542">
    <property type="entry name" value="Sigma70_r2"/>
    <property type="match status" value="1"/>
</dbReference>
<evidence type="ECO:0000259" key="6">
    <source>
        <dbReference type="Pfam" id="PF08281"/>
    </source>
</evidence>
<protein>
    <submittedName>
        <fullName evidence="7">Sigma-70 family RNA polymerase sigma factor</fullName>
    </submittedName>
</protein>
<dbReference type="SUPFAM" id="SSF88946">
    <property type="entry name" value="Sigma2 domain of RNA polymerase sigma factors"/>
    <property type="match status" value="1"/>
</dbReference>
<dbReference type="PANTHER" id="PTHR43133">
    <property type="entry name" value="RNA POLYMERASE ECF-TYPE SIGMA FACTO"/>
    <property type="match status" value="1"/>
</dbReference>
<dbReference type="PANTHER" id="PTHR43133:SF51">
    <property type="entry name" value="RNA POLYMERASE SIGMA FACTOR"/>
    <property type="match status" value="1"/>
</dbReference>
<feature type="domain" description="RNA polymerase sigma factor 70 region 4 type 2" evidence="6">
    <location>
        <begin position="122"/>
        <end position="172"/>
    </location>
</feature>
<evidence type="ECO:0000256" key="3">
    <source>
        <dbReference type="ARBA" id="ARBA00023082"/>
    </source>
</evidence>
<dbReference type="NCBIfam" id="TIGR02937">
    <property type="entry name" value="sigma70-ECF"/>
    <property type="match status" value="1"/>
</dbReference>
<dbReference type="InterPro" id="IPR007627">
    <property type="entry name" value="RNA_pol_sigma70_r2"/>
</dbReference>
<dbReference type="InterPro" id="IPR039425">
    <property type="entry name" value="RNA_pol_sigma-70-like"/>
</dbReference>
<dbReference type="InterPro" id="IPR013249">
    <property type="entry name" value="RNA_pol_sigma70_r4_t2"/>
</dbReference>
<dbReference type="Gene3D" id="1.10.10.10">
    <property type="entry name" value="Winged helix-like DNA-binding domain superfamily/Winged helix DNA-binding domain"/>
    <property type="match status" value="1"/>
</dbReference>
<dbReference type="InterPro" id="IPR036388">
    <property type="entry name" value="WH-like_DNA-bd_sf"/>
</dbReference>
<evidence type="ECO:0000259" key="5">
    <source>
        <dbReference type="Pfam" id="PF04542"/>
    </source>
</evidence>
<keyword evidence="2" id="KW-0805">Transcription regulation</keyword>
<dbReference type="InterPro" id="IPR013324">
    <property type="entry name" value="RNA_pol_sigma_r3/r4-like"/>
</dbReference>
<dbReference type="RefSeq" id="WP_152001680.1">
    <property type="nucleotide sequence ID" value="NZ_CP136051.1"/>
</dbReference>
<dbReference type="Pfam" id="PF08281">
    <property type="entry name" value="Sigma70_r4_2"/>
    <property type="match status" value="1"/>
</dbReference>
<evidence type="ECO:0000256" key="1">
    <source>
        <dbReference type="ARBA" id="ARBA00010641"/>
    </source>
</evidence>
<accession>A0ABZ0IN93</accession>
<dbReference type="Gene3D" id="1.10.1740.10">
    <property type="match status" value="1"/>
</dbReference>
<gene>
    <name evidence="7" type="ORF">RT717_22925</name>
</gene>
<dbReference type="EMBL" id="CP136051">
    <property type="protein sequence ID" value="WOK05934.1"/>
    <property type="molecule type" value="Genomic_DNA"/>
</dbReference>
<evidence type="ECO:0000256" key="4">
    <source>
        <dbReference type="ARBA" id="ARBA00023163"/>
    </source>
</evidence>
<name>A0ABZ0IN93_9BACT</name>
<dbReference type="SUPFAM" id="SSF88659">
    <property type="entry name" value="Sigma3 and sigma4 domains of RNA polymerase sigma factors"/>
    <property type="match status" value="1"/>
</dbReference>
<evidence type="ECO:0000313" key="8">
    <source>
        <dbReference type="Proteomes" id="UP001302349"/>
    </source>
</evidence>
<comment type="similarity">
    <text evidence="1">Belongs to the sigma-70 factor family. ECF subfamily.</text>
</comment>
<dbReference type="InterPro" id="IPR013325">
    <property type="entry name" value="RNA_pol_sigma_r2"/>
</dbReference>
<evidence type="ECO:0000256" key="2">
    <source>
        <dbReference type="ARBA" id="ARBA00023015"/>
    </source>
</evidence>
<reference evidence="7 8" key="1">
    <citation type="journal article" date="2023" name="Microbiol. Resour. Announc.">
        <title>Complete Genome Sequence of Imperialibacter roseus strain P4T.</title>
        <authorList>
            <person name="Tizabi D.R."/>
            <person name="Bachvaroff T."/>
            <person name="Hill R.T."/>
        </authorList>
    </citation>
    <scope>NUCLEOTIDE SEQUENCE [LARGE SCALE GENOMIC DNA]</scope>
    <source>
        <strain evidence="7 8">P4T</strain>
    </source>
</reference>